<dbReference type="InterPro" id="IPR036390">
    <property type="entry name" value="WH_DNA-bd_sf"/>
</dbReference>
<evidence type="ECO:0000259" key="4">
    <source>
        <dbReference type="PROSITE" id="PS51118"/>
    </source>
</evidence>
<keyword evidence="2" id="KW-0238">DNA-binding</keyword>
<evidence type="ECO:0000256" key="2">
    <source>
        <dbReference type="ARBA" id="ARBA00023125"/>
    </source>
</evidence>
<dbReference type="Gene3D" id="1.10.10.10">
    <property type="entry name" value="Winged helix-like DNA-binding domain superfamily/Winged helix DNA-binding domain"/>
    <property type="match status" value="1"/>
</dbReference>
<dbReference type="Proteomes" id="UP000320730">
    <property type="component" value="Unassembled WGS sequence"/>
</dbReference>
<dbReference type="GO" id="GO:0003677">
    <property type="term" value="F:DNA binding"/>
    <property type="evidence" value="ECO:0007669"/>
    <property type="project" value="UniProtKB-KW"/>
</dbReference>
<dbReference type="InterPro" id="IPR036388">
    <property type="entry name" value="WH-like_DNA-bd_sf"/>
</dbReference>
<dbReference type="AlphaFoldDB" id="A0A552LEW2"/>
<dbReference type="EMBL" id="SFAN01000142">
    <property type="protein sequence ID" value="TRV18752.1"/>
    <property type="molecule type" value="Genomic_DNA"/>
</dbReference>
<name>A0A552LEW2_9CHRO</name>
<evidence type="ECO:0000313" key="6">
    <source>
        <dbReference type="Proteomes" id="UP000320730"/>
    </source>
</evidence>
<gene>
    <name evidence="5" type="ORF">EWV40_16610</name>
</gene>
<evidence type="ECO:0000256" key="3">
    <source>
        <dbReference type="ARBA" id="ARBA00023163"/>
    </source>
</evidence>
<dbReference type="SUPFAM" id="SSF46785">
    <property type="entry name" value="Winged helix' DNA-binding domain"/>
    <property type="match status" value="1"/>
</dbReference>
<dbReference type="PANTHER" id="PTHR33204">
    <property type="entry name" value="TRANSCRIPTIONAL REGULATOR, MARR FAMILY"/>
    <property type="match status" value="1"/>
</dbReference>
<protein>
    <recommendedName>
        <fullName evidence="4">HTH hxlR-type domain-containing protein</fullName>
    </recommendedName>
</protein>
<dbReference type="PANTHER" id="PTHR33204:SF29">
    <property type="entry name" value="TRANSCRIPTIONAL REGULATOR"/>
    <property type="match status" value="1"/>
</dbReference>
<reference evidence="5 6" key="1">
    <citation type="submission" date="2019-01" db="EMBL/GenBank/DDBJ databases">
        <title>Coherence of Microcystis species and biogeography revealed through population genomics.</title>
        <authorList>
            <person name="Perez-Carrascal O.M."/>
            <person name="Terrat Y."/>
            <person name="Giani A."/>
            <person name="Fortin N."/>
            <person name="Tromas N."/>
            <person name="Shapiro B.J."/>
        </authorList>
    </citation>
    <scope>NUCLEOTIDE SEQUENCE [LARGE SCALE GENOMIC DNA]</scope>
    <source>
        <strain evidence="5">Mf_WU_F_19750830_S460</strain>
    </source>
</reference>
<dbReference type="InterPro" id="IPR002577">
    <property type="entry name" value="HTH_HxlR"/>
</dbReference>
<organism evidence="5 6">
    <name type="scientific">Microcystis flos-aquae Mf_WU_F_19750830_S460</name>
    <dbReference type="NCBI Taxonomy" id="2486237"/>
    <lineage>
        <taxon>Bacteria</taxon>
        <taxon>Bacillati</taxon>
        <taxon>Cyanobacteriota</taxon>
        <taxon>Cyanophyceae</taxon>
        <taxon>Oscillatoriophycideae</taxon>
        <taxon>Chroococcales</taxon>
        <taxon>Microcystaceae</taxon>
        <taxon>Microcystis</taxon>
    </lineage>
</organism>
<accession>A0A552LEW2</accession>
<proteinExistence type="predicted"/>
<dbReference type="PROSITE" id="PS51118">
    <property type="entry name" value="HTH_HXLR"/>
    <property type="match status" value="1"/>
</dbReference>
<dbReference type="Pfam" id="PF01638">
    <property type="entry name" value="HxlR"/>
    <property type="match status" value="1"/>
</dbReference>
<evidence type="ECO:0000256" key="1">
    <source>
        <dbReference type="ARBA" id="ARBA00023015"/>
    </source>
</evidence>
<keyword evidence="3" id="KW-0804">Transcription</keyword>
<comment type="caution">
    <text evidence="5">The sequence shown here is derived from an EMBL/GenBank/DDBJ whole genome shotgun (WGS) entry which is preliminary data.</text>
</comment>
<feature type="domain" description="HTH hxlR-type" evidence="4">
    <location>
        <begin position="1"/>
        <end position="81"/>
    </location>
</feature>
<evidence type="ECO:0000313" key="5">
    <source>
        <dbReference type="EMBL" id="TRV18752.1"/>
    </source>
</evidence>
<keyword evidence="1" id="KW-0805">Transcription regulation</keyword>
<sequence>MCLPLIKPVSALFGLKICLSPISQKVLTQQLRELELDGLIHREVYPEIPLKVEYSLTAFGETLKPIILEMHQLGIEKNARL</sequence>